<organism evidence="6 7">
    <name type="scientific">Ziziphus jujuba</name>
    <name type="common">Chinese jujube</name>
    <name type="synonym">Ziziphus sativa</name>
    <dbReference type="NCBI Taxonomy" id="326968"/>
    <lineage>
        <taxon>Eukaryota</taxon>
        <taxon>Viridiplantae</taxon>
        <taxon>Streptophyta</taxon>
        <taxon>Embryophyta</taxon>
        <taxon>Tracheophyta</taxon>
        <taxon>Spermatophyta</taxon>
        <taxon>Magnoliopsida</taxon>
        <taxon>eudicotyledons</taxon>
        <taxon>Gunneridae</taxon>
        <taxon>Pentapetalae</taxon>
        <taxon>rosids</taxon>
        <taxon>fabids</taxon>
        <taxon>Rosales</taxon>
        <taxon>Rhamnaceae</taxon>
        <taxon>Paliureae</taxon>
        <taxon>Ziziphus</taxon>
    </lineage>
</organism>
<comment type="subcellular location">
    <subcellularLocation>
        <location evidence="1">Cytoplasm</location>
    </subcellularLocation>
</comment>
<evidence type="ECO:0000256" key="3">
    <source>
        <dbReference type="ARBA" id="ARBA00022490"/>
    </source>
</evidence>
<name>A0A6P6FQN0_ZIZJJ</name>
<protein>
    <submittedName>
        <fullName evidence="7">Uncharacterized protein LOC107435682 isoform X2</fullName>
    </submittedName>
</protein>
<evidence type="ECO:0000256" key="4">
    <source>
        <dbReference type="ARBA" id="ARBA00022553"/>
    </source>
</evidence>
<dbReference type="Proteomes" id="UP001652623">
    <property type="component" value="Chromosome 7"/>
</dbReference>
<keyword evidence="6" id="KW-1185">Reference proteome</keyword>
<comment type="similarity">
    <text evidence="2">Belongs to the MLF family.</text>
</comment>
<dbReference type="Pfam" id="PF10248">
    <property type="entry name" value="Mlf1IP"/>
    <property type="match status" value="1"/>
</dbReference>
<dbReference type="AlphaFoldDB" id="A0A6P6FQN0"/>
<dbReference type="PANTHER" id="PTHR13105">
    <property type="entry name" value="MYELOID LEUKEMIA FACTOR"/>
    <property type="match status" value="1"/>
</dbReference>
<dbReference type="GeneID" id="107435682"/>
<feature type="region of interest" description="Disordered" evidence="5">
    <location>
        <begin position="274"/>
        <end position="328"/>
    </location>
</feature>
<dbReference type="GO" id="GO:0005737">
    <property type="term" value="C:cytoplasm"/>
    <property type="evidence" value="ECO:0007669"/>
    <property type="project" value="UniProtKB-SubCell"/>
</dbReference>
<feature type="compositionally biased region" description="Basic and acidic residues" evidence="5">
    <location>
        <begin position="136"/>
        <end position="150"/>
    </location>
</feature>
<gene>
    <name evidence="7" type="primary">LOC107435682</name>
</gene>
<evidence type="ECO:0000313" key="6">
    <source>
        <dbReference type="Proteomes" id="UP001652623"/>
    </source>
</evidence>
<evidence type="ECO:0000256" key="5">
    <source>
        <dbReference type="SAM" id="MobiDB-lite"/>
    </source>
</evidence>
<proteinExistence type="inferred from homology"/>
<sequence length="335" mass="36891">MIICENLSRLTNTEMTKMMNHLVSSTDNMQREREREDDFFHSDEPLASFDGFGGFGSRSMFSSPFGGRDPFNDPFFSRPFGTASSHTHTMETGTEKGIVIEELNSDEEELEQEDRGQAPGDEKIYSRKYSGSSKEPSVEHPDDVGDERKSKNVTSQNEPNKAKGEQHQNRSYSFCKVTYGGVDGAYYTSTRTRRGGGDGMIVEETKEADKTTCQATHKISRGIHDKGHSVTRKLKSDGKVDTLQTLHNLNEDELAGFEDAWNCNVEGQLPGWKAGSGTHDFAGSSSSEHRGGTSWGSWLLPATKQAEKTRGAGAEDQARTSGGGIGKKVVRINIE</sequence>
<dbReference type="RefSeq" id="XP_024923805.2">
    <property type="nucleotide sequence ID" value="XM_025068037.3"/>
</dbReference>
<dbReference type="InterPro" id="IPR019376">
    <property type="entry name" value="Myeloid_leukemia_factor"/>
</dbReference>
<evidence type="ECO:0000256" key="2">
    <source>
        <dbReference type="ARBA" id="ARBA00008332"/>
    </source>
</evidence>
<evidence type="ECO:0000313" key="7">
    <source>
        <dbReference type="RefSeq" id="XP_024923805.2"/>
    </source>
</evidence>
<feature type="region of interest" description="Disordered" evidence="5">
    <location>
        <begin position="106"/>
        <end position="169"/>
    </location>
</feature>
<reference evidence="7" key="1">
    <citation type="submission" date="2025-08" db="UniProtKB">
        <authorList>
            <consortium name="RefSeq"/>
        </authorList>
    </citation>
    <scope>IDENTIFICATION</scope>
    <source>
        <tissue evidence="7">Seedling</tissue>
    </source>
</reference>
<keyword evidence="4" id="KW-0597">Phosphoprotein</keyword>
<accession>A0A6P6FQN0</accession>
<feature type="compositionally biased region" description="Basic and acidic residues" evidence="5">
    <location>
        <begin position="113"/>
        <end position="125"/>
    </location>
</feature>
<keyword evidence="3" id="KW-0963">Cytoplasm</keyword>
<evidence type="ECO:0000256" key="1">
    <source>
        <dbReference type="ARBA" id="ARBA00004496"/>
    </source>
</evidence>